<dbReference type="Gene3D" id="3.40.50.2000">
    <property type="entry name" value="Glycogen Phosphorylase B"/>
    <property type="match status" value="2"/>
</dbReference>
<dbReference type="Proteomes" id="UP001597497">
    <property type="component" value="Unassembled WGS sequence"/>
</dbReference>
<dbReference type="InterPro" id="IPR028098">
    <property type="entry name" value="Glyco_trans_4-like_N"/>
</dbReference>
<dbReference type="PANTHER" id="PTHR46401:SF2">
    <property type="entry name" value="GLYCOSYLTRANSFERASE WBBK-RELATED"/>
    <property type="match status" value="1"/>
</dbReference>
<accession>A0ABW5R8V6</accession>
<keyword evidence="1 4" id="KW-0808">Transferase</keyword>
<proteinExistence type="predicted"/>
<keyword evidence="5" id="KW-1185">Reference proteome</keyword>
<dbReference type="Pfam" id="PF00534">
    <property type="entry name" value="Glycos_transf_1"/>
    <property type="match status" value="1"/>
</dbReference>
<sequence>MINIGFKNRYKVLHFTNEIGSYIVGGMATFINQLYTHHTDEIGFVHFYNSDEDLSLARYPGQKNILAVSYDELDRLKELSFDIAVSHFYFFDFLINEEILQDKPLVYIVHSVPTTEPYDLRDPFGGNHLIKEQFEKSCRRADVIVNISKSEQKKLTTIYPSLEPKTHMIYNGMDFQHPTNQYQRKEQSQKHFGFLGRLDHRKGLLETVKAFRGLNAHLHIACGNEDPFYLNQILSFIEAADMGDKVHFHGWCQGERKESFLQFIDALIVPSLYEPFGYVVIEAMSHQTPLLCSNSGAFTEITGNHPYMFDPYQPETIKDCIQYFQNDSTENIQLHTMALVERLPLFTSTRMIDQYNQLFNNIENSLLEKGVLLT</sequence>
<dbReference type="CDD" id="cd03801">
    <property type="entry name" value="GT4_PimA-like"/>
    <property type="match status" value="1"/>
</dbReference>
<feature type="domain" description="Glycosyl transferase family 1" evidence="2">
    <location>
        <begin position="184"/>
        <end position="328"/>
    </location>
</feature>
<evidence type="ECO:0000259" key="2">
    <source>
        <dbReference type="Pfam" id="PF00534"/>
    </source>
</evidence>
<dbReference type="Pfam" id="PF13439">
    <property type="entry name" value="Glyco_transf_4"/>
    <property type="match status" value="1"/>
</dbReference>
<dbReference type="RefSeq" id="WP_379927932.1">
    <property type="nucleotide sequence ID" value="NZ_JBHUMM010000002.1"/>
</dbReference>
<feature type="domain" description="Glycosyltransferase subfamily 4-like N-terminal" evidence="3">
    <location>
        <begin position="60"/>
        <end position="175"/>
    </location>
</feature>
<dbReference type="InterPro" id="IPR001296">
    <property type="entry name" value="Glyco_trans_1"/>
</dbReference>
<name>A0ABW5R8V6_9BACL</name>
<dbReference type="EMBL" id="JBHUMM010000002">
    <property type="protein sequence ID" value="MFD2670542.1"/>
    <property type="molecule type" value="Genomic_DNA"/>
</dbReference>
<evidence type="ECO:0000259" key="3">
    <source>
        <dbReference type="Pfam" id="PF13439"/>
    </source>
</evidence>
<comment type="caution">
    <text evidence="4">The sequence shown here is derived from an EMBL/GenBank/DDBJ whole genome shotgun (WGS) entry which is preliminary data.</text>
</comment>
<evidence type="ECO:0000313" key="4">
    <source>
        <dbReference type="EMBL" id="MFD2670542.1"/>
    </source>
</evidence>
<dbReference type="PANTHER" id="PTHR46401">
    <property type="entry name" value="GLYCOSYLTRANSFERASE WBBK-RELATED"/>
    <property type="match status" value="1"/>
</dbReference>
<protein>
    <submittedName>
        <fullName evidence="4">Glycosyltransferase family 4 protein</fullName>
        <ecNumber evidence="4">2.4.-.-</ecNumber>
    </submittedName>
</protein>
<organism evidence="4 5">
    <name type="scientific">Marinicrinis sediminis</name>
    <dbReference type="NCBI Taxonomy" id="1652465"/>
    <lineage>
        <taxon>Bacteria</taxon>
        <taxon>Bacillati</taxon>
        <taxon>Bacillota</taxon>
        <taxon>Bacilli</taxon>
        <taxon>Bacillales</taxon>
        <taxon>Paenibacillaceae</taxon>
    </lineage>
</organism>
<evidence type="ECO:0000313" key="5">
    <source>
        <dbReference type="Proteomes" id="UP001597497"/>
    </source>
</evidence>
<evidence type="ECO:0000256" key="1">
    <source>
        <dbReference type="ARBA" id="ARBA00022679"/>
    </source>
</evidence>
<dbReference type="GO" id="GO:0016757">
    <property type="term" value="F:glycosyltransferase activity"/>
    <property type="evidence" value="ECO:0007669"/>
    <property type="project" value="UniProtKB-KW"/>
</dbReference>
<dbReference type="SUPFAM" id="SSF53756">
    <property type="entry name" value="UDP-Glycosyltransferase/glycogen phosphorylase"/>
    <property type="match status" value="1"/>
</dbReference>
<gene>
    <name evidence="4" type="ORF">ACFSUC_02830</name>
</gene>
<reference evidence="5" key="1">
    <citation type="journal article" date="2019" name="Int. J. Syst. Evol. Microbiol.">
        <title>The Global Catalogue of Microorganisms (GCM) 10K type strain sequencing project: providing services to taxonomists for standard genome sequencing and annotation.</title>
        <authorList>
            <consortium name="The Broad Institute Genomics Platform"/>
            <consortium name="The Broad Institute Genome Sequencing Center for Infectious Disease"/>
            <person name="Wu L."/>
            <person name="Ma J."/>
        </authorList>
    </citation>
    <scope>NUCLEOTIDE SEQUENCE [LARGE SCALE GENOMIC DNA]</scope>
    <source>
        <strain evidence="5">KCTC 33676</strain>
    </source>
</reference>
<keyword evidence="4" id="KW-0328">Glycosyltransferase</keyword>
<dbReference type="EC" id="2.4.-.-" evidence="4"/>